<gene>
    <name evidence="1" type="ORF">OIU84_012408</name>
</gene>
<protein>
    <submittedName>
        <fullName evidence="1">Uncharacterized protein</fullName>
    </submittedName>
</protein>
<dbReference type="AlphaFoldDB" id="A0AAD6JFJ2"/>
<keyword evidence="2" id="KW-1185">Reference proteome</keyword>
<sequence length="103" mass="11797">MFMEAEAAATACLSLPPIVLFDSQGREPSPEAERLCGFIWVITREGEGVFLVILYANYLGQDIRRRQGPCAWIYRKMKMDRESKWGLVISYSSLLWMTDQLSS</sequence>
<reference evidence="1 2" key="1">
    <citation type="journal article" date="2023" name="Int. J. Mol. Sci.">
        <title>De Novo Assembly and Annotation of 11 Diverse Shrub Willow (Salix) Genomes Reveals Novel Gene Organization in Sex-Linked Regions.</title>
        <authorList>
            <person name="Hyden B."/>
            <person name="Feng K."/>
            <person name="Yates T.B."/>
            <person name="Jawdy S."/>
            <person name="Cereghino C."/>
            <person name="Smart L.B."/>
            <person name="Muchero W."/>
        </authorList>
    </citation>
    <scope>NUCLEOTIDE SEQUENCE [LARGE SCALE GENOMIC DNA]</scope>
    <source>
        <tissue evidence="1">Shoot tip</tissue>
    </source>
</reference>
<evidence type="ECO:0000313" key="2">
    <source>
        <dbReference type="Proteomes" id="UP001162972"/>
    </source>
</evidence>
<dbReference type="EMBL" id="JAPFFJ010000017">
    <property type="protein sequence ID" value="KAJ6404221.1"/>
    <property type="molecule type" value="Genomic_DNA"/>
</dbReference>
<dbReference type="Proteomes" id="UP001162972">
    <property type="component" value="Chromosome 2"/>
</dbReference>
<accession>A0AAD6JFJ2</accession>
<proteinExistence type="predicted"/>
<comment type="caution">
    <text evidence="1">The sequence shown here is derived from an EMBL/GenBank/DDBJ whole genome shotgun (WGS) entry which is preliminary data.</text>
</comment>
<name>A0AAD6JFJ2_9ROSI</name>
<evidence type="ECO:0000313" key="1">
    <source>
        <dbReference type="EMBL" id="KAJ6404221.1"/>
    </source>
</evidence>
<organism evidence="1 2">
    <name type="scientific">Salix udensis</name>
    <dbReference type="NCBI Taxonomy" id="889485"/>
    <lineage>
        <taxon>Eukaryota</taxon>
        <taxon>Viridiplantae</taxon>
        <taxon>Streptophyta</taxon>
        <taxon>Embryophyta</taxon>
        <taxon>Tracheophyta</taxon>
        <taxon>Spermatophyta</taxon>
        <taxon>Magnoliopsida</taxon>
        <taxon>eudicotyledons</taxon>
        <taxon>Gunneridae</taxon>
        <taxon>Pentapetalae</taxon>
        <taxon>rosids</taxon>
        <taxon>fabids</taxon>
        <taxon>Malpighiales</taxon>
        <taxon>Salicaceae</taxon>
        <taxon>Saliceae</taxon>
        <taxon>Salix</taxon>
    </lineage>
</organism>